<proteinExistence type="predicted"/>
<reference evidence="1 2" key="1">
    <citation type="submission" date="2015-09" db="EMBL/GenBank/DDBJ databases">
        <authorList>
            <consortium name="Pathogen Informatics"/>
        </authorList>
    </citation>
    <scope>NUCLEOTIDE SEQUENCE [LARGE SCALE GENOMIC DNA]</scope>
    <source>
        <strain evidence="1 2">2789STDY5834914</strain>
    </source>
</reference>
<dbReference type="GeneID" id="96227510"/>
<evidence type="ECO:0000313" key="2">
    <source>
        <dbReference type="Proteomes" id="UP000095485"/>
    </source>
</evidence>
<accession>A0A174JK93</accession>
<dbReference type="AlphaFoldDB" id="A0A174JK93"/>
<dbReference type="RefSeq" id="WP_055281209.1">
    <property type="nucleotide sequence ID" value="NZ_CZAY01000001.1"/>
</dbReference>
<dbReference type="InterPro" id="IPR020109">
    <property type="entry name" value="Holin_r1t"/>
</dbReference>
<organism evidence="1 2">
    <name type="scientific">Dorea longicatena</name>
    <dbReference type="NCBI Taxonomy" id="88431"/>
    <lineage>
        <taxon>Bacteria</taxon>
        <taxon>Bacillati</taxon>
        <taxon>Bacillota</taxon>
        <taxon>Clostridia</taxon>
        <taxon>Lachnospirales</taxon>
        <taxon>Lachnospiraceae</taxon>
        <taxon>Dorea</taxon>
    </lineage>
</organism>
<dbReference type="STRING" id="88431.ERS852423_00986"/>
<evidence type="ECO:0008006" key="3">
    <source>
        <dbReference type="Google" id="ProtNLM"/>
    </source>
</evidence>
<gene>
    <name evidence="1" type="ORF">ERS852526_00199</name>
</gene>
<dbReference type="EMBL" id="CZAY01000001">
    <property type="protein sequence ID" value="CUP00184.1"/>
    <property type="molecule type" value="Genomic_DNA"/>
</dbReference>
<sequence>MKDWKKWAKCAGIRAIKTVAQTAIATIGTATALGQVDAKLVISASALAGILSLLMSISGLPECNTEGE</sequence>
<evidence type="ECO:0000313" key="1">
    <source>
        <dbReference type="EMBL" id="CUP00184.1"/>
    </source>
</evidence>
<dbReference type="Proteomes" id="UP000095485">
    <property type="component" value="Unassembled WGS sequence"/>
</dbReference>
<dbReference type="Pfam" id="PF16945">
    <property type="entry name" value="Phage_r1t_holin"/>
    <property type="match status" value="1"/>
</dbReference>
<protein>
    <recommendedName>
        <fullName evidence="3">Holin</fullName>
    </recommendedName>
</protein>
<name>A0A174JK93_9FIRM</name>